<reference evidence="1" key="1">
    <citation type="submission" date="2016-03" db="EMBL/GenBank/DDBJ databases">
        <title>Mechanisms controlling the formation of the plant cell surface in tip-growing cells are functionally conserved among land plants.</title>
        <authorList>
            <person name="Honkanen S."/>
            <person name="Jones V.A."/>
            <person name="Morieri G."/>
            <person name="Champion C."/>
            <person name="Hetherington A.J."/>
            <person name="Kelly S."/>
            <person name="Saint-Marcoux D."/>
            <person name="Proust H."/>
            <person name="Prescott H."/>
            <person name="Dolan L."/>
        </authorList>
    </citation>
    <scope>NUCLEOTIDE SEQUENCE [LARGE SCALE GENOMIC DNA]</scope>
    <source>
        <tissue evidence="1">Whole gametophyte</tissue>
    </source>
</reference>
<proteinExistence type="predicted"/>
<keyword evidence="2" id="KW-1185">Reference proteome</keyword>
<protein>
    <submittedName>
        <fullName evidence="1">Uncharacterized protein</fullName>
    </submittedName>
</protein>
<dbReference type="EMBL" id="LVLJ01004086">
    <property type="protein sequence ID" value="OAE18252.1"/>
    <property type="molecule type" value="Genomic_DNA"/>
</dbReference>
<gene>
    <name evidence="1" type="ORF">AXG93_723s1040</name>
</gene>
<sequence length="141" mass="14832">MGLNGMPGAGAGPGAGPGELRPCNGWVTISNRKFHGVVAARPTVENDDSVSRRTRSQLLDEPRTVVAMEWGEGMKTKQGSGAGLRYSSAGGVAWRGVRQRCEQKTAPSLAAPVSAYHTFDWGWGCGRGLELVVSATSARFG</sequence>
<name>A0A176VD08_MARPO</name>
<accession>A0A176VD08</accession>
<dbReference type="AlphaFoldDB" id="A0A176VD08"/>
<evidence type="ECO:0000313" key="2">
    <source>
        <dbReference type="Proteomes" id="UP000077202"/>
    </source>
</evidence>
<evidence type="ECO:0000313" key="1">
    <source>
        <dbReference type="EMBL" id="OAE18252.1"/>
    </source>
</evidence>
<organism evidence="1 2">
    <name type="scientific">Marchantia polymorpha subsp. ruderalis</name>
    <dbReference type="NCBI Taxonomy" id="1480154"/>
    <lineage>
        <taxon>Eukaryota</taxon>
        <taxon>Viridiplantae</taxon>
        <taxon>Streptophyta</taxon>
        <taxon>Embryophyta</taxon>
        <taxon>Marchantiophyta</taxon>
        <taxon>Marchantiopsida</taxon>
        <taxon>Marchantiidae</taxon>
        <taxon>Marchantiales</taxon>
        <taxon>Marchantiaceae</taxon>
        <taxon>Marchantia</taxon>
    </lineage>
</organism>
<comment type="caution">
    <text evidence="1">The sequence shown here is derived from an EMBL/GenBank/DDBJ whole genome shotgun (WGS) entry which is preliminary data.</text>
</comment>
<dbReference type="Proteomes" id="UP000077202">
    <property type="component" value="Unassembled WGS sequence"/>
</dbReference>